<dbReference type="PANTHER" id="PTHR13603:SF1">
    <property type="entry name" value="TRANSMEMBRANE PROTEIN 186"/>
    <property type="match status" value="1"/>
</dbReference>
<dbReference type="InterPro" id="IPR026571">
    <property type="entry name" value="Tmem186"/>
</dbReference>
<evidence type="ECO:0000256" key="7">
    <source>
        <dbReference type="ARBA" id="ARBA00023128"/>
    </source>
</evidence>
<evidence type="ECO:0000256" key="5">
    <source>
        <dbReference type="ARBA" id="ARBA00022792"/>
    </source>
</evidence>
<comment type="caution">
    <text evidence="10">The sequence shown here is derived from an EMBL/GenBank/DDBJ whole genome shotgun (WGS) entry which is preliminary data.</text>
</comment>
<dbReference type="AlphaFoldDB" id="A0AAV1JEW0"/>
<keyword evidence="5" id="KW-0999">Mitochondrion inner membrane</keyword>
<evidence type="ECO:0000256" key="4">
    <source>
        <dbReference type="ARBA" id="ARBA00022692"/>
    </source>
</evidence>
<comment type="similarity">
    <text evidence="2">Belongs to the TMEM186 family.</text>
</comment>
<dbReference type="GO" id="GO:0005743">
    <property type="term" value="C:mitochondrial inner membrane"/>
    <property type="evidence" value="ECO:0007669"/>
    <property type="project" value="UniProtKB-SubCell"/>
</dbReference>
<organism evidence="10 11">
    <name type="scientific">Leptosia nina</name>
    <dbReference type="NCBI Taxonomy" id="320188"/>
    <lineage>
        <taxon>Eukaryota</taxon>
        <taxon>Metazoa</taxon>
        <taxon>Ecdysozoa</taxon>
        <taxon>Arthropoda</taxon>
        <taxon>Hexapoda</taxon>
        <taxon>Insecta</taxon>
        <taxon>Pterygota</taxon>
        <taxon>Neoptera</taxon>
        <taxon>Endopterygota</taxon>
        <taxon>Lepidoptera</taxon>
        <taxon>Glossata</taxon>
        <taxon>Ditrysia</taxon>
        <taxon>Papilionoidea</taxon>
        <taxon>Pieridae</taxon>
        <taxon>Pierinae</taxon>
        <taxon>Leptosia</taxon>
    </lineage>
</organism>
<feature type="transmembrane region" description="Helical" evidence="9">
    <location>
        <begin position="6"/>
        <end position="26"/>
    </location>
</feature>
<sequence length="116" mass="12831">MEMSSILPASSFLGAAYIGVTGGLVLSASTLPFKNIIGHLYISEDNKLIKISSIDFYGNRVDRTIKSEEWIPLLEMKPKTSDAFYLSPQLTDGTKYKLLVKFGKVINSKKIGEVLE</sequence>
<keyword evidence="6 9" id="KW-1133">Transmembrane helix</keyword>
<gene>
    <name evidence="10" type="ORF">LNINA_LOCUS6672</name>
</gene>
<name>A0AAV1JEW0_9NEOP</name>
<evidence type="ECO:0000256" key="2">
    <source>
        <dbReference type="ARBA" id="ARBA00007020"/>
    </source>
</evidence>
<dbReference type="Proteomes" id="UP001497472">
    <property type="component" value="Unassembled WGS sequence"/>
</dbReference>
<evidence type="ECO:0000256" key="1">
    <source>
        <dbReference type="ARBA" id="ARBA00004448"/>
    </source>
</evidence>
<evidence type="ECO:0000313" key="11">
    <source>
        <dbReference type="Proteomes" id="UP001497472"/>
    </source>
</evidence>
<keyword evidence="7" id="KW-0496">Mitochondrion</keyword>
<proteinExistence type="inferred from homology"/>
<keyword evidence="4 9" id="KW-0812">Transmembrane</keyword>
<evidence type="ECO:0000256" key="9">
    <source>
        <dbReference type="SAM" id="Phobius"/>
    </source>
</evidence>
<protein>
    <recommendedName>
        <fullName evidence="3">Transmembrane protein 186</fullName>
    </recommendedName>
</protein>
<accession>A0AAV1JEW0</accession>
<comment type="subcellular location">
    <subcellularLocation>
        <location evidence="1">Mitochondrion inner membrane</location>
        <topology evidence="1">Multi-pass membrane protein</topology>
    </subcellularLocation>
</comment>
<evidence type="ECO:0000313" key="10">
    <source>
        <dbReference type="EMBL" id="CAK1547177.1"/>
    </source>
</evidence>
<reference evidence="10 11" key="1">
    <citation type="submission" date="2023-11" db="EMBL/GenBank/DDBJ databases">
        <authorList>
            <person name="Okamura Y."/>
        </authorList>
    </citation>
    <scope>NUCLEOTIDE SEQUENCE [LARGE SCALE GENOMIC DNA]</scope>
</reference>
<dbReference type="PANTHER" id="PTHR13603">
    <property type="entry name" value="TRANSMEMBRANE PROTEIN 186"/>
    <property type="match status" value="1"/>
</dbReference>
<evidence type="ECO:0000256" key="6">
    <source>
        <dbReference type="ARBA" id="ARBA00022989"/>
    </source>
</evidence>
<evidence type="ECO:0000256" key="3">
    <source>
        <dbReference type="ARBA" id="ARBA00014604"/>
    </source>
</evidence>
<keyword evidence="11" id="KW-1185">Reference proteome</keyword>
<keyword evidence="8 9" id="KW-0472">Membrane</keyword>
<evidence type="ECO:0000256" key="8">
    <source>
        <dbReference type="ARBA" id="ARBA00023136"/>
    </source>
</evidence>
<dbReference type="EMBL" id="CAVLEF010000009">
    <property type="protein sequence ID" value="CAK1547177.1"/>
    <property type="molecule type" value="Genomic_DNA"/>
</dbReference>